<protein>
    <submittedName>
        <fullName evidence="1">Uncharacterized protein</fullName>
    </submittedName>
</protein>
<evidence type="ECO:0000313" key="2">
    <source>
        <dbReference type="Proteomes" id="UP000007754"/>
    </source>
</evidence>
<organism evidence="1 2">
    <name type="scientific">Taeniopygia guttata</name>
    <name type="common">Zebra finch</name>
    <name type="synonym">Poephila guttata</name>
    <dbReference type="NCBI Taxonomy" id="59729"/>
    <lineage>
        <taxon>Eukaryota</taxon>
        <taxon>Metazoa</taxon>
        <taxon>Chordata</taxon>
        <taxon>Craniata</taxon>
        <taxon>Vertebrata</taxon>
        <taxon>Euteleostomi</taxon>
        <taxon>Archelosauria</taxon>
        <taxon>Archosauria</taxon>
        <taxon>Dinosauria</taxon>
        <taxon>Saurischia</taxon>
        <taxon>Theropoda</taxon>
        <taxon>Coelurosauria</taxon>
        <taxon>Aves</taxon>
        <taxon>Neognathae</taxon>
        <taxon>Neoaves</taxon>
        <taxon>Telluraves</taxon>
        <taxon>Australaves</taxon>
        <taxon>Passeriformes</taxon>
        <taxon>Passeroidea</taxon>
        <taxon>Estrildidae</taxon>
        <taxon>Estrildinae</taxon>
        <taxon>Taeniopygia</taxon>
    </lineage>
</organism>
<accession>A0A674HEZ6</accession>
<proteinExistence type="predicted"/>
<dbReference type="InParanoid" id="A0A674HEZ6"/>
<name>A0A674HEZ6_TAEGU</name>
<dbReference type="Proteomes" id="UP000007754">
    <property type="component" value="Chromosome 3"/>
</dbReference>
<keyword evidence="2" id="KW-1185">Reference proteome</keyword>
<sequence>MNLLTASTKMLNMSAVAKTELPKAPSTSARLKPKVLALCHLTRLKRTPTSPMIMETKWERTAKASERPIPAAPCPRSRNLWGRRRAGSSSLPAILPFSCHCCSRLGATFIGSSKTINQFKGQFGKICHVETP</sequence>
<dbReference type="Ensembl" id="ENSTGUT00000022757.1">
    <property type="protein sequence ID" value="ENSTGUP00000032803.1"/>
    <property type="gene ID" value="ENSTGUG00000028126.1"/>
</dbReference>
<dbReference type="GeneTree" id="ENSGT00900000143215"/>
<evidence type="ECO:0000313" key="1">
    <source>
        <dbReference type="Ensembl" id="ENSTGUP00000032803.1"/>
    </source>
</evidence>
<reference evidence="1" key="2">
    <citation type="submission" date="2025-08" db="UniProtKB">
        <authorList>
            <consortium name="Ensembl"/>
        </authorList>
    </citation>
    <scope>IDENTIFICATION</scope>
</reference>
<dbReference type="AlphaFoldDB" id="A0A674HEZ6"/>
<reference evidence="1 2" key="1">
    <citation type="journal article" date="2010" name="Nature">
        <title>The genome of a songbird.</title>
        <authorList>
            <person name="Warren W.C."/>
            <person name="Clayton D.F."/>
            <person name="Ellegren H."/>
            <person name="Arnold A.P."/>
            <person name="Hillier L.W."/>
            <person name="Kunstner A."/>
            <person name="Searle S."/>
            <person name="White S."/>
            <person name="Vilella A.J."/>
            <person name="Fairley S."/>
            <person name="Heger A."/>
            <person name="Kong L."/>
            <person name="Ponting C.P."/>
            <person name="Jarvis E.D."/>
            <person name="Mello C.V."/>
            <person name="Minx P."/>
            <person name="Lovell P."/>
            <person name="Velho T.A."/>
            <person name="Ferris M."/>
            <person name="Balakrishnan C.N."/>
            <person name="Sinha S."/>
            <person name="Blatti C."/>
            <person name="London S.E."/>
            <person name="Li Y."/>
            <person name="Lin Y.C."/>
            <person name="George J."/>
            <person name="Sweedler J."/>
            <person name="Southey B."/>
            <person name="Gunaratne P."/>
            <person name="Watson M."/>
            <person name="Nam K."/>
            <person name="Backstrom N."/>
            <person name="Smeds L."/>
            <person name="Nabholz B."/>
            <person name="Itoh Y."/>
            <person name="Whitney O."/>
            <person name="Pfenning A.R."/>
            <person name="Howard J."/>
            <person name="Volker M."/>
            <person name="Skinner B.M."/>
            <person name="Griffin D.K."/>
            <person name="Ye L."/>
            <person name="McLaren W.M."/>
            <person name="Flicek P."/>
            <person name="Quesada V."/>
            <person name="Velasco G."/>
            <person name="Lopez-Otin C."/>
            <person name="Puente X.S."/>
            <person name="Olender T."/>
            <person name="Lancet D."/>
            <person name="Smit A.F."/>
            <person name="Hubley R."/>
            <person name="Konkel M.K."/>
            <person name="Walker J.A."/>
            <person name="Batzer M.A."/>
            <person name="Gu W."/>
            <person name="Pollock D.D."/>
            <person name="Chen L."/>
            <person name="Cheng Z."/>
            <person name="Eichler E.E."/>
            <person name="Stapley J."/>
            <person name="Slate J."/>
            <person name="Ekblom R."/>
            <person name="Birkhead T."/>
            <person name="Burke T."/>
            <person name="Burt D."/>
            <person name="Scharff C."/>
            <person name="Adam I."/>
            <person name="Richard H."/>
            <person name="Sultan M."/>
            <person name="Soldatov A."/>
            <person name="Lehrach H."/>
            <person name="Edwards S.V."/>
            <person name="Yang S.P."/>
            <person name="Li X."/>
            <person name="Graves T."/>
            <person name="Fulton L."/>
            <person name="Nelson J."/>
            <person name="Chinwalla A."/>
            <person name="Hou S."/>
            <person name="Mardis E.R."/>
            <person name="Wilson R.K."/>
        </authorList>
    </citation>
    <scope>NUCLEOTIDE SEQUENCE [LARGE SCALE GENOMIC DNA]</scope>
</reference>
<reference evidence="1" key="3">
    <citation type="submission" date="2025-09" db="UniProtKB">
        <authorList>
            <consortium name="Ensembl"/>
        </authorList>
    </citation>
    <scope>IDENTIFICATION</scope>
</reference>